<name>A0A7H2BCF2_9MICC</name>
<dbReference type="Proteomes" id="UP000516404">
    <property type="component" value="Chromosome"/>
</dbReference>
<keyword evidence="1" id="KW-0808">Transferase</keyword>
<proteinExistence type="predicted"/>
<protein>
    <submittedName>
        <fullName evidence="1">Glycosyltransferase</fullName>
    </submittedName>
</protein>
<dbReference type="EMBL" id="CP061539">
    <property type="protein sequence ID" value="QNV37348.1"/>
    <property type="molecule type" value="Genomic_DNA"/>
</dbReference>
<dbReference type="RefSeq" id="WP_190724252.1">
    <property type="nucleotide sequence ID" value="NZ_CP061539.1"/>
</dbReference>
<dbReference type="KEGG" id="rter:IDM49_08925"/>
<evidence type="ECO:0000313" key="1">
    <source>
        <dbReference type="EMBL" id="QNV37348.1"/>
    </source>
</evidence>
<accession>A0A7H2BCF2</accession>
<dbReference type="AlphaFoldDB" id="A0A7H2BCF2"/>
<dbReference type="GO" id="GO:0016740">
    <property type="term" value="F:transferase activity"/>
    <property type="evidence" value="ECO:0007669"/>
    <property type="project" value="UniProtKB-KW"/>
</dbReference>
<gene>
    <name evidence="1" type="ORF">IDM49_08925</name>
</gene>
<organism evidence="1 2">
    <name type="scientific">Rothia terrae</name>
    <dbReference type="NCBI Taxonomy" id="396015"/>
    <lineage>
        <taxon>Bacteria</taxon>
        <taxon>Bacillati</taxon>
        <taxon>Actinomycetota</taxon>
        <taxon>Actinomycetes</taxon>
        <taxon>Micrococcales</taxon>
        <taxon>Micrococcaceae</taxon>
        <taxon>Rothia</taxon>
    </lineage>
</organism>
<dbReference type="SUPFAM" id="SSF53756">
    <property type="entry name" value="UDP-Glycosyltransferase/glycogen phosphorylase"/>
    <property type="match status" value="1"/>
</dbReference>
<evidence type="ECO:0000313" key="2">
    <source>
        <dbReference type="Proteomes" id="UP000516404"/>
    </source>
</evidence>
<dbReference type="GeneID" id="96624363"/>
<sequence>MPKISDAYDKDHDGFSAAMEELSKYHELEFINVHPYNDDAKINQRKIPNADFVLVRSDWDWYPARATDKALKGGQKPVGLLIAGSTLPPSEIEMLRYDVLFYETPWYQQFVEGKHPFAVRAFGIDSRFMNLDSLPQERDIDYLMVGRLANFKRPWLLKKKIGKRVALGDFSSASKNLKIDLQDSGIELLGQVTYQELSEYYKRAKIVFVPCELQGGGERAILEGRACGAQIEIQSDNPKLESLLTLEIPSYIDYSQKIRKSIEAVVYGGQRVSPNDKKIGYMAVQKRILLDKIHRLPSTIKIRSVNLFKRIQQSYE</sequence>
<keyword evidence="2" id="KW-1185">Reference proteome</keyword>
<reference evidence="1 2" key="1">
    <citation type="submission" date="2020-09" db="EMBL/GenBank/DDBJ databases">
        <title>Investigation of environmental microbes.</title>
        <authorList>
            <person name="Ou Y."/>
            <person name="Kang Q."/>
        </authorList>
    </citation>
    <scope>NUCLEOTIDE SEQUENCE [LARGE SCALE GENOMIC DNA]</scope>
    <source>
        <strain evidence="1 2">KJZ-14</strain>
    </source>
</reference>